<accession>A0ACC2UP07</accession>
<sequence length="186" mass="20902">MFHISKLEVERGRSTTHQTKDSKSPPIIIKHTPELEVEAILRYRRVWYSPESNLWEPSKNLANTPELIVQYHLQTGQPREEGKATVRNISDKISQGINICNTMVPNNQGDYLKQFPQSGQLHIYLTSLPVPAPTAIQPLPTHLLPPASHQISCLPIPTSHPIIQLPPAHLHQLAIPPSTPWGKKPN</sequence>
<evidence type="ECO:0000313" key="2">
    <source>
        <dbReference type="Proteomes" id="UP001165960"/>
    </source>
</evidence>
<keyword evidence="2" id="KW-1185">Reference proteome</keyword>
<dbReference type="EMBL" id="QTSX02000130">
    <property type="protein sequence ID" value="KAJ9088321.1"/>
    <property type="molecule type" value="Genomic_DNA"/>
</dbReference>
<dbReference type="Proteomes" id="UP001165960">
    <property type="component" value="Unassembled WGS sequence"/>
</dbReference>
<protein>
    <submittedName>
        <fullName evidence="1">Uncharacterized protein</fullName>
    </submittedName>
</protein>
<proteinExistence type="predicted"/>
<comment type="caution">
    <text evidence="1">The sequence shown here is derived from an EMBL/GenBank/DDBJ whole genome shotgun (WGS) entry which is preliminary data.</text>
</comment>
<name>A0ACC2UP07_9FUNG</name>
<evidence type="ECO:0000313" key="1">
    <source>
        <dbReference type="EMBL" id="KAJ9088321.1"/>
    </source>
</evidence>
<gene>
    <name evidence="1" type="ORF">DSO57_1024246</name>
</gene>
<organism evidence="1 2">
    <name type="scientific">Entomophthora muscae</name>
    <dbReference type="NCBI Taxonomy" id="34485"/>
    <lineage>
        <taxon>Eukaryota</taxon>
        <taxon>Fungi</taxon>
        <taxon>Fungi incertae sedis</taxon>
        <taxon>Zoopagomycota</taxon>
        <taxon>Entomophthoromycotina</taxon>
        <taxon>Entomophthoromycetes</taxon>
        <taxon>Entomophthorales</taxon>
        <taxon>Entomophthoraceae</taxon>
        <taxon>Entomophthora</taxon>
    </lineage>
</organism>
<reference evidence="1" key="1">
    <citation type="submission" date="2022-04" db="EMBL/GenBank/DDBJ databases">
        <title>Genome of the entomopathogenic fungus Entomophthora muscae.</title>
        <authorList>
            <person name="Elya C."/>
            <person name="Lovett B.R."/>
            <person name="Lee E."/>
            <person name="Macias A.M."/>
            <person name="Hajek A.E."/>
            <person name="De Bivort B.L."/>
            <person name="Kasson M.T."/>
            <person name="De Fine Licht H.H."/>
            <person name="Stajich J.E."/>
        </authorList>
    </citation>
    <scope>NUCLEOTIDE SEQUENCE</scope>
    <source>
        <strain evidence="1">Berkeley</strain>
    </source>
</reference>